<reference evidence="1" key="1">
    <citation type="journal article" date="2020" name="Stud. Mycol.">
        <title>101 Dothideomycetes genomes: a test case for predicting lifestyles and emergence of pathogens.</title>
        <authorList>
            <person name="Haridas S."/>
            <person name="Albert R."/>
            <person name="Binder M."/>
            <person name="Bloem J."/>
            <person name="Labutti K."/>
            <person name="Salamov A."/>
            <person name="Andreopoulos B."/>
            <person name="Baker S."/>
            <person name="Barry K."/>
            <person name="Bills G."/>
            <person name="Bluhm B."/>
            <person name="Cannon C."/>
            <person name="Castanera R."/>
            <person name="Culley D."/>
            <person name="Daum C."/>
            <person name="Ezra D."/>
            <person name="Gonzalez J."/>
            <person name="Henrissat B."/>
            <person name="Kuo A."/>
            <person name="Liang C."/>
            <person name="Lipzen A."/>
            <person name="Lutzoni F."/>
            <person name="Magnuson J."/>
            <person name="Mondo S."/>
            <person name="Nolan M."/>
            <person name="Ohm R."/>
            <person name="Pangilinan J."/>
            <person name="Park H.-J."/>
            <person name="Ramirez L."/>
            <person name="Alfaro M."/>
            <person name="Sun H."/>
            <person name="Tritt A."/>
            <person name="Yoshinaga Y."/>
            <person name="Zwiers L.-H."/>
            <person name="Turgeon B."/>
            <person name="Goodwin S."/>
            <person name="Spatafora J."/>
            <person name="Crous P."/>
            <person name="Grigoriev I."/>
        </authorList>
    </citation>
    <scope>NUCLEOTIDE SEQUENCE</scope>
    <source>
        <strain evidence="1">CBS 119687</strain>
    </source>
</reference>
<dbReference type="OrthoDB" id="3678451at2759"/>
<name>A0A6A6AVC7_9PLEO</name>
<dbReference type="InterPro" id="IPR008949">
    <property type="entry name" value="Isoprenoid_synthase_dom_sf"/>
</dbReference>
<dbReference type="Proteomes" id="UP000799771">
    <property type="component" value="Unassembled WGS sequence"/>
</dbReference>
<dbReference type="EMBL" id="ML977497">
    <property type="protein sequence ID" value="KAF2134807.1"/>
    <property type="molecule type" value="Genomic_DNA"/>
</dbReference>
<gene>
    <name evidence="1" type="ORF">P153DRAFT_279280</name>
</gene>
<accession>A0A6A6AVC7</accession>
<dbReference type="GeneID" id="54403445"/>
<dbReference type="Gene3D" id="1.10.600.10">
    <property type="entry name" value="Farnesyl Diphosphate Synthase"/>
    <property type="match status" value="1"/>
</dbReference>
<keyword evidence="2" id="KW-1185">Reference proteome</keyword>
<dbReference type="RefSeq" id="XP_033529194.1">
    <property type="nucleotide sequence ID" value="XM_033663013.1"/>
</dbReference>
<evidence type="ECO:0000313" key="1">
    <source>
        <dbReference type="EMBL" id="KAF2134807.1"/>
    </source>
</evidence>
<proteinExistence type="predicted"/>
<organism evidence="1 2">
    <name type="scientific">Dothidotthia symphoricarpi CBS 119687</name>
    <dbReference type="NCBI Taxonomy" id="1392245"/>
    <lineage>
        <taxon>Eukaryota</taxon>
        <taxon>Fungi</taxon>
        <taxon>Dikarya</taxon>
        <taxon>Ascomycota</taxon>
        <taxon>Pezizomycotina</taxon>
        <taxon>Dothideomycetes</taxon>
        <taxon>Pleosporomycetidae</taxon>
        <taxon>Pleosporales</taxon>
        <taxon>Dothidotthiaceae</taxon>
        <taxon>Dothidotthia</taxon>
    </lineage>
</organism>
<protein>
    <submittedName>
        <fullName evidence="1">Uncharacterized protein</fullName>
    </submittedName>
</protein>
<evidence type="ECO:0000313" key="2">
    <source>
        <dbReference type="Proteomes" id="UP000799771"/>
    </source>
</evidence>
<dbReference type="AlphaFoldDB" id="A0A6A6AVC7"/>
<sequence>MCYPFTERDVQVTYSIHATHVLFTDDIIHELGDAIDEVEVRLTTSKPQKSPSCNR</sequence>